<dbReference type="PROSITE" id="PS51257">
    <property type="entry name" value="PROKAR_LIPOPROTEIN"/>
    <property type="match status" value="1"/>
</dbReference>
<dbReference type="InterPro" id="IPR006315">
    <property type="entry name" value="OM_autotransptr_brl_dom"/>
</dbReference>
<evidence type="ECO:0000313" key="5">
    <source>
        <dbReference type="Proteomes" id="UP000199675"/>
    </source>
</evidence>
<dbReference type="STRING" id="488533.SAMN04487960_10964"/>
<evidence type="ECO:0000313" key="4">
    <source>
        <dbReference type="EMBL" id="SDX42336.1"/>
    </source>
</evidence>
<evidence type="ECO:0000256" key="2">
    <source>
        <dbReference type="SAM" id="SignalP"/>
    </source>
</evidence>
<dbReference type="RefSeq" id="WP_175528362.1">
    <property type="nucleotide sequence ID" value="NZ_FNNE01000009.1"/>
</dbReference>
<keyword evidence="1 2" id="KW-0732">Signal</keyword>
<name>A0A1H3BK86_9GAMM</name>
<reference evidence="4 5" key="1">
    <citation type="submission" date="2016-10" db="EMBL/GenBank/DDBJ databases">
        <authorList>
            <person name="de Groot N.N."/>
        </authorList>
    </citation>
    <scope>NUCLEOTIDE SEQUENCE [LARGE SCALE GENOMIC DNA]</scope>
    <source>
        <strain evidence="4 5">CGMCC 1.7059</strain>
    </source>
</reference>
<dbReference type="SUPFAM" id="SSF56925">
    <property type="entry name" value="OMPA-like"/>
    <property type="match status" value="1"/>
</dbReference>
<evidence type="ECO:0000256" key="1">
    <source>
        <dbReference type="ARBA" id="ARBA00022729"/>
    </source>
</evidence>
<dbReference type="Proteomes" id="UP000199675">
    <property type="component" value="Unassembled WGS sequence"/>
</dbReference>
<dbReference type="EMBL" id="FNNE01000009">
    <property type="protein sequence ID" value="SDX42336.1"/>
    <property type="molecule type" value="Genomic_DNA"/>
</dbReference>
<feature type="signal peptide" evidence="2">
    <location>
        <begin position="1"/>
        <end position="26"/>
    </location>
</feature>
<dbReference type="InterPro" id="IPR027385">
    <property type="entry name" value="Beta-barrel_OMP"/>
</dbReference>
<dbReference type="Pfam" id="PF13505">
    <property type="entry name" value="OMP_b-brl"/>
    <property type="match status" value="1"/>
</dbReference>
<dbReference type="GO" id="GO:0019867">
    <property type="term" value="C:outer membrane"/>
    <property type="evidence" value="ECO:0007669"/>
    <property type="project" value="InterPro"/>
</dbReference>
<feature type="chain" id="PRO_5011679138" evidence="2">
    <location>
        <begin position="27"/>
        <end position="191"/>
    </location>
</feature>
<dbReference type="Gene3D" id="2.40.160.20">
    <property type="match status" value="1"/>
</dbReference>
<dbReference type="NCBIfam" id="TIGR01414">
    <property type="entry name" value="autotrans_barl"/>
    <property type="match status" value="1"/>
</dbReference>
<organism evidence="4 5">
    <name type="scientific">Marinobacter mobilis</name>
    <dbReference type="NCBI Taxonomy" id="488533"/>
    <lineage>
        <taxon>Bacteria</taxon>
        <taxon>Pseudomonadati</taxon>
        <taxon>Pseudomonadota</taxon>
        <taxon>Gammaproteobacteria</taxon>
        <taxon>Pseudomonadales</taxon>
        <taxon>Marinobacteraceae</taxon>
        <taxon>Marinobacter</taxon>
    </lineage>
</organism>
<dbReference type="InterPro" id="IPR011250">
    <property type="entry name" value="OMP/PagP_B-barrel"/>
</dbReference>
<gene>
    <name evidence="4" type="ORF">SAMN04487960_10964</name>
</gene>
<feature type="domain" description="Outer membrane protein beta-barrel" evidence="3">
    <location>
        <begin position="15"/>
        <end position="186"/>
    </location>
</feature>
<dbReference type="AlphaFoldDB" id="A0A1H3BK86"/>
<evidence type="ECO:0000259" key="3">
    <source>
        <dbReference type="Pfam" id="PF13505"/>
    </source>
</evidence>
<keyword evidence="5" id="KW-1185">Reference proteome</keyword>
<sequence length="191" mass="20640">MGMIINRVSMGVIVALGCTGAMAVNAAPFESRAYIGASASLLEYSLDGSPTFDSTAVSGKFGYRFTPAIAFEGRLGGGVKDDELDAGFVDVETRLRNYIGGYLVLGYDSPNPVYPYLMAGVTHAEAEFKFYDTVTGNRLLNENEAETAFSYGVGANFVVTRNTAVTLDYSWYLSKDRFDLEGASLGLVFQY</sequence>
<accession>A0A1H3BK86</accession>
<proteinExistence type="predicted"/>
<protein>
    <submittedName>
        <fullName evidence="4">Outer membrane autotransporter barrel domain-containing protein</fullName>
    </submittedName>
</protein>